<dbReference type="Pfam" id="PF13963">
    <property type="entry name" value="Transpos_assoc"/>
    <property type="match status" value="1"/>
</dbReference>
<dbReference type="Gramene" id="QL09p027832:mrna">
    <property type="protein sequence ID" value="QL09p027832:mrna"/>
    <property type="gene ID" value="QL09p027832"/>
</dbReference>
<reference evidence="2" key="2">
    <citation type="submission" date="2021-01" db="UniProtKB">
        <authorList>
            <consortium name="EnsemblPlants"/>
        </authorList>
    </citation>
    <scope>IDENTIFICATION</scope>
</reference>
<feature type="domain" description="Transposase-associated" evidence="1">
    <location>
        <begin position="115"/>
        <end position="189"/>
    </location>
</feature>
<keyword evidence="3" id="KW-1185">Reference proteome</keyword>
<dbReference type="InterPro" id="IPR032675">
    <property type="entry name" value="LRR_dom_sf"/>
</dbReference>
<dbReference type="PANTHER" id="PTHR48064:SF6">
    <property type="entry name" value="RECEPTOR-LIKE PROTEIN KINASE 2"/>
    <property type="match status" value="1"/>
</dbReference>
<evidence type="ECO:0000259" key="1">
    <source>
        <dbReference type="Pfam" id="PF13963"/>
    </source>
</evidence>
<organism evidence="2 3">
    <name type="scientific">Quercus lobata</name>
    <name type="common">Valley oak</name>
    <dbReference type="NCBI Taxonomy" id="97700"/>
    <lineage>
        <taxon>Eukaryota</taxon>
        <taxon>Viridiplantae</taxon>
        <taxon>Streptophyta</taxon>
        <taxon>Embryophyta</taxon>
        <taxon>Tracheophyta</taxon>
        <taxon>Spermatophyta</taxon>
        <taxon>Magnoliopsida</taxon>
        <taxon>eudicotyledons</taxon>
        <taxon>Gunneridae</taxon>
        <taxon>Pentapetalae</taxon>
        <taxon>rosids</taxon>
        <taxon>fabids</taxon>
        <taxon>Fagales</taxon>
        <taxon>Fagaceae</taxon>
        <taxon>Quercus</taxon>
    </lineage>
</organism>
<accession>A0A7N2MJ74</accession>
<dbReference type="AlphaFoldDB" id="A0A7N2MJ74"/>
<dbReference type="InterPro" id="IPR029480">
    <property type="entry name" value="Transpos_assoc"/>
</dbReference>
<dbReference type="InterPro" id="IPR001611">
    <property type="entry name" value="Leu-rich_rpt"/>
</dbReference>
<dbReference type="SUPFAM" id="SSF52058">
    <property type="entry name" value="L domain-like"/>
    <property type="match status" value="1"/>
</dbReference>
<dbReference type="InParanoid" id="A0A7N2MJ74"/>
<proteinExistence type="predicted"/>
<evidence type="ECO:0000313" key="2">
    <source>
        <dbReference type="EnsemblPlants" id="QL09p027832:mrna"/>
    </source>
</evidence>
<protein>
    <recommendedName>
        <fullName evidence="1">Transposase-associated domain-containing protein</fullName>
    </recommendedName>
</protein>
<sequence length="280" mass="31871">MCRVKYCELKRLNLSGVLLADFGTLTNLQELSLSGNWLSGEIPEGIGEIGSLEELVLEANQLDGHLPENLGNLSNLKRLVLCLGLLGLYIGYTGLDIVCRSFVEEAVKNKMTVDKSWMHLSTKSCTEYINGVEKFLEYAFKHSIDGDMKINCPCIDCGNKYRRTRDEVQYHLLFRGIRRDYTTWYLHGEGDSEEEGDSEVEDDDDEDMLYGDMFDMINDAYPQVVCGRESSGNEPQEPNGDTKKFYRLLEEVKQPLYLDCEKYSSLSFIVKLLQIKCVSS</sequence>
<dbReference type="EnsemblPlants" id="QL09p027832:mrna">
    <property type="protein sequence ID" value="QL09p027832:mrna"/>
    <property type="gene ID" value="QL09p027832"/>
</dbReference>
<dbReference type="InterPro" id="IPR053038">
    <property type="entry name" value="RLP_Defense"/>
</dbReference>
<dbReference type="Gene3D" id="3.80.10.10">
    <property type="entry name" value="Ribonuclease Inhibitor"/>
    <property type="match status" value="1"/>
</dbReference>
<evidence type="ECO:0000313" key="3">
    <source>
        <dbReference type="Proteomes" id="UP000594261"/>
    </source>
</evidence>
<dbReference type="Proteomes" id="UP000594261">
    <property type="component" value="Chromosome 9"/>
</dbReference>
<dbReference type="PANTHER" id="PTHR48064">
    <property type="entry name" value="OS01G0750400 PROTEIN"/>
    <property type="match status" value="1"/>
</dbReference>
<dbReference type="Pfam" id="PF00560">
    <property type="entry name" value="LRR_1"/>
    <property type="match status" value="2"/>
</dbReference>
<dbReference type="EMBL" id="LRBV02000009">
    <property type="status" value="NOT_ANNOTATED_CDS"/>
    <property type="molecule type" value="Genomic_DNA"/>
</dbReference>
<reference evidence="2 3" key="1">
    <citation type="journal article" date="2016" name="G3 (Bethesda)">
        <title>First Draft Assembly and Annotation of the Genome of a California Endemic Oak Quercus lobata Nee (Fagaceae).</title>
        <authorList>
            <person name="Sork V.L."/>
            <person name="Fitz-Gibbon S.T."/>
            <person name="Puiu D."/>
            <person name="Crepeau M."/>
            <person name="Gugger P.F."/>
            <person name="Sherman R."/>
            <person name="Stevens K."/>
            <person name="Langley C.H."/>
            <person name="Pellegrini M."/>
            <person name="Salzberg S.L."/>
        </authorList>
    </citation>
    <scope>NUCLEOTIDE SEQUENCE [LARGE SCALE GENOMIC DNA]</scope>
    <source>
        <strain evidence="2 3">cv. SW786</strain>
    </source>
</reference>
<name>A0A7N2MJ74_QUELO</name>